<feature type="transmembrane region" description="Helical" evidence="6">
    <location>
        <begin position="175"/>
        <end position="194"/>
    </location>
</feature>
<keyword evidence="3 6" id="KW-0812">Transmembrane</keyword>
<gene>
    <name evidence="7" type="ORF">CYY_008013</name>
</gene>
<dbReference type="PANTHER" id="PTHR13929">
    <property type="entry name" value="1,4-DIHYDROXY-2-NAPHTHOATE OCTAPRENYLTRANSFERASE"/>
    <property type="match status" value="1"/>
</dbReference>
<keyword evidence="8" id="KW-1185">Reference proteome</keyword>
<dbReference type="EMBL" id="AJWJ01000461">
    <property type="protein sequence ID" value="KAF2070668.1"/>
    <property type="molecule type" value="Genomic_DNA"/>
</dbReference>
<keyword evidence="2" id="KW-0808">Transferase</keyword>
<feature type="transmembrane region" description="Helical" evidence="6">
    <location>
        <begin position="76"/>
        <end position="94"/>
    </location>
</feature>
<protein>
    <recommendedName>
        <fullName evidence="9">UbiA prenyltransferase family protein</fullName>
    </recommendedName>
</protein>
<reference evidence="7" key="1">
    <citation type="submission" date="2020-01" db="EMBL/GenBank/DDBJ databases">
        <title>Development of genomics and gene disruption for Polysphondylium violaceum indicates a role for the polyketide synthase stlB in stalk morphogenesis.</title>
        <authorList>
            <person name="Narita B."/>
            <person name="Kawabe Y."/>
            <person name="Kin K."/>
            <person name="Saito T."/>
            <person name="Gibbs R."/>
            <person name="Kuspa A."/>
            <person name="Muzny D."/>
            <person name="Queller D."/>
            <person name="Richards S."/>
            <person name="Strassman J."/>
            <person name="Sucgang R."/>
            <person name="Worley K."/>
            <person name="Schaap P."/>
        </authorList>
    </citation>
    <scope>NUCLEOTIDE SEQUENCE</scope>
    <source>
        <strain evidence="7">QSvi11</strain>
    </source>
</reference>
<keyword evidence="5 6" id="KW-0472">Membrane</keyword>
<dbReference type="GO" id="GO:0004659">
    <property type="term" value="F:prenyltransferase activity"/>
    <property type="evidence" value="ECO:0007669"/>
    <property type="project" value="InterPro"/>
</dbReference>
<dbReference type="InterPro" id="IPR000537">
    <property type="entry name" value="UbiA_prenyltransferase"/>
</dbReference>
<evidence type="ECO:0000256" key="5">
    <source>
        <dbReference type="ARBA" id="ARBA00023136"/>
    </source>
</evidence>
<evidence type="ECO:0000313" key="7">
    <source>
        <dbReference type="EMBL" id="KAF2070668.1"/>
    </source>
</evidence>
<dbReference type="GO" id="GO:0042371">
    <property type="term" value="P:vitamin K biosynthetic process"/>
    <property type="evidence" value="ECO:0007669"/>
    <property type="project" value="TreeGrafter"/>
</dbReference>
<dbReference type="Gene3D" id="1.20.120.1780">
    <property type="entry name" value="UbiA prenyltransferase"/>
    <property type="match status" value="1"/>
</dbReference>
<evidence type="ECO:0000256" key="6">
    <source>
        <dbReference type="SAM" id="Phobius"/>
    </source>
</evidence>
<comment type="subcellular location">
    <subcellularLocation>
        <location evidence="1">Membrane</location>
        <topology evidence="1">Multi-pass membrane protein</topology>
    </subcellularLocation>
</comment>
<evidence type="ECO:0000256" key="3">
    <source>
        <dbReference type="ARBA" id="ARBA00022692"/>
    </source>
</evidence>
<name>A0A8J4PNJ0_9MYCE</name>
<accession>A0A8J4PNJ0</accession>
<dbReference type="CDD" id="cd13962">
    <property type="entry name" value="PT_UbiA_UBIAD1"/>
    <property type="match status" value="1"/>
</dbReference>
<dbReference type="PANTHER" id="PTHR13929:SF0">
    <property type="entry name" value="UBIA PRENYLTRANSFERASE DOMAIN-CONTAINING PROTEIN 1"/>
    <property type="match status" value="1"/>
</dbReference>
<organism evidence="7 8">
    <name type="scientific">Polysphondylium violaceum</name>
    <dbReference type="NCBI Taxonomy" id="133409"/>
    <lineage>
        <taxon>Eukaryota</taxon>
        <taxon>Amoebozoa</taxon>
        <taxon>Evosea</taxon>
        <taxon>Eumycetozoa</taxon>
        <taxon>Dictyostelia</taxon>
        <taxon>Dictyosteliales</taxon>
        <taxon>Dictyosteliaceae</taxon>
        <taxon>Polysphondylium</taxon>
    </lineage>
</organism>
<dbReference type="Proteomes" id="UP000695562">
    <property type="component" value="Unassembled WGS sequence"/>
</dbReference>
<comment type="caution">
    <text evidence="7">The sequence shown here is derived from an EMBL/GenBank/DDBJ whole genome shotgun (WGS) entry which is preliminary data.</text>
</comment>
<feature type="transmembrane region" description="Helical" evidence="6">
    <location>
        <begin position="103"/>
        <end position="124"/>
    </location>
</feature>
<dbReference type="GO" id="GO:0016020">
    <property type="term" value="C:membrane"/>
    <property type="evidence" value="ECO:0007669"/>
    <property type="project" value="UniProtKB-SubCell"/>
</dbReference>
<keyword evidence="4 6" id="KW-1133">Transmembrane helix</keyword>
<dbReference type="OrthoDB" id="203513at2759"/>
<sequence length="255" mass="29079">MYLVPLLVSTYVICNVLNALCDYESKIDEKDTSSDRTMFDYGLTKVDVWNIVYFTMAAMVGATVMAFSHFTPMDQLWMLMYTGAIILLAVYYNLPPLRLKTKFFGAEATIFLIFAIQVNTAYSLVVGKPSYSICFTDYPGCFLKIWAIMMNLYVDSEEDKKDSSKSIPIVLGDKIARNLIIFTSIMVSLLTIKYAIQHNNIYVCLSLLSIPLKFTAMRLAFRKQKNVKPLYFKSMLIYNVFFSLGIIINKTLVGQ</sequence>
<dbReference type="InterPro" id="IPR026046">
    <property type="entry name" value="UBIAD1"/>
</dbReference>
<feature type="transmembrane region" description="Helical" evidence="6">
    <location>
        <begin position="200"/>
        <end position="221"/>
    </location>
</feature>
<proteinExistence type="predicted"/>
<feature type="transmembrane region" description="Helical" evidence="6">
    <location>
        <begin position="230"/>
        <end position="248"/>
    </location>
</feature>
<evidence type="ECO:0000256" key="4">
    <source>
        <dbReference type="ARBA" id="ARBA00022989"/>
    </source>
</evidence>
<dbReference type="Pfam" id="PF01040">
    <property type="entry name" value="UbiA"/>
    <property type="match status" value="1"/>
</dbReference>
<feature type="transmembrane region" description="Helical" evidence="6">
    <location>
        <begin position="48"/>
        <end position="70"/>
    </location>
</feature>
<evidence type="ECO:0000256" key="2">
    <source>
        <dbReference type="ARBA" id="ARBA00022679"/>
    </source>
</evidence>
<dbReference type="GO" id="GO:0009234">
    <property type="term" value="P:menaquinone biosynthetic process"/>
    <property type="evidence" value="ECO:0007669"/>
    <property type="project" value="TreeGrafter"/>
</dbReference>
<dbReference type="AlphaFoldDB" id="A0A8J4PNJ0"/>
<evidence type="ECO:0008006" key="9">
    <source>
        <dbReference type="Google" id="ProtNLM"/>
    </source>
</evidence>
<evidence type="ECO:0000313" key="8">
    <source>
        <dbReference type="Proteomes" id="UP000695562"/>
    </source>
</evidence>
<evidence type="ECO:0000256" key="1">
    <source>
        <dbReference type="ARBA" id="ARBA00004141"/>
    </source>
</evidence>